<organism evidence="5 6">
    <name type="scientific">Candidatus Shapirobacteria bacterium CG_4_8_14_3_um_filter_39_11</name>
    <dbReference type="NCBI Taxonomy" id="1974875"/>
    <lineage>
        <taxon>Bacteria</taxon>
        <taxon>Candidatus Shapironibacteriota</taxon>
    </lineage>
</organism>
<name>A0A2M8GIC7_9BACT</name>
<evidence type="ECO:0000256" key="1">
    <source>
        <dbReference type="ARBA" id="ARBA00006767"/>
    </source>
</evidence>
<evidence type="ECO:0000256" key="2">
    <source>
        <dbReference type="ARBA" id="ARBA00022980"/>
    </source>
</evidence>
<protein>
    <recommendedName>
        <fullName evidence="4">S1 motif domain-containing protein</fullName>
    </recommendedName>
</protein>
<dbReference type="InterPro" id="IPR012340">
    <property type="entry name" value="NA-bd_OB-fold"/>
</dbReference>
<feature type="domain" description="S1 motif" evidence="4">
    <location>
        <begin position="209"/>
        <end position="280"/>
    </location>
</feature>
<sequence>MPKIKKEKITTPQKEPSTMEELLAFETNKVRGLHKGEIVDGVVTEISSKSIHIDIGAKMEGVVLGKEFEKQKDFVGNLKVGDKVKAYVGNIENDRGQILLSLRQAASDFAWKKYEDLLKSGEKTEVKGRENNKGGLIVDAPFGLQGFVPGSQIGSSWQGKLDQLVNRTIAVKVIEVDRKQNRLVFSEKQISDAEKIAKTVEVIKSLKLGGTYEAEITQLVPFGLFVKIADKKGNEVEGLVHISEVSWQKIDDLSTLYKPGQKIQVKIISLDGGRVQFSLKQLLSDPWDELEKKFPADSKISGKVTKLTSFGALVQIEPGIEGLVHISKIPPEFQIKEGDEIDVYIESIDKDNRRISLGLVLSQKPIGYK</sequence>
<evidence type="ECO:0000313" key="5">
    <source>
        <dbReference type="EMBL" id="PJC77616.1"/>
    </source>
</evidence>
<dbReference type="GO" id="GO:0003729">
    <property type="term" value="F:mRNA binding"/>
    <property type="evidence" value="ECO:0007669"/>
    <property type="project" value="TreeGrafter"/>
</dbReference>
<evidence type="ECO:0000259" key="4">
    <source>
        <dbReference type="PROSITE" id="PS50126"/>
    </source>
</evidence>
<dbReference type="GO" id="GO:0006412">
    <property type="term" value="P:translation"/>
    <property type="evidence" value="ECO:0007669"/>
    <property type="project" value="TreeGrafter"/>
</dbReference>
<dbReference type="PANTHER" id="PTHR10724:SF7">
    <property type="entry name" value="SMALL RIBOSOMAL SUBUNIT PROTEIN BS1C"/>
    <property type="match status" value="1"/>
</dbReference>
<dbReference type="GO" id="GO:0003735">
    <property type="term" value="F:structural constituent of ribosome"/>
    <property type="evidence" value="ECO:0007669"/>
    <property type="project" value="TreeGrafter"/>
</dbReference>
<keyword evidence="3" id="KW-0687">Ribonucleoprotein</keyword>
<dbReference type="SMART" id="SM00316">
    <property type="entry name" value="S1"/>
    <property type="match status" value="4"/>
</dbReference>
<gene>
    <name evidence="5" type="ORF">CO010_00095</name>
</gene>
<dbReference type="InterPro" id="IPR003029">
    <property type="entry name" value="S1_domain"/>
</dbReference>
<dbReference type="Proteomes" id="UP000230384">
    <property type="component" value="Unassembled WGS sequence"/>
</dbReference>
<feature type="domain" description="S1 motif" evidence="4">
    <location>
        <begin position="36"/>
        <end position="103"/>
    </location>
</feature>
<reference evidence="6" key="1">
    <citation type="submission" date="2017-09" db="EMBL/GenBank/DDBJ databases">
        <title>Depth-based differentiation of microbial function through sediment-hosted aquifers and enrichment of novel symbionts in the deep terrestrial subsurface.</title>
        <authorList>
            <person name="Probst A.J."/>
            <person name="Ladd B."/>
            <person name="Jarett J.K."/>
            <person name="Geller-Mcgrath D.E."/>
            <person name="Sieber C.M.K."/>
            <person name="Emerson J.B."/>
            <person name="Anantharaman K."/>
            <person name="Thomas B.C."/>
            <person name="Malmstrom R."/>
            <person name="Stieglmeier M."/>
            <person name="Klingl A."/>
            <person name="Woyke T."/>
            <person name="Ryan C.M."/>
            <person name="Banfield J.F."/>
        </authorList>
    </citation>
    <scope>NUCLEOTIDE SEQUENCE [LARGE SCALE GENOMIC DNA]</scope>
</reference>
<dbReference type="SUPFAM" id="SSF50249">
    <property type="entry name" value="Nucleic acid-binding proteins"/>
    <property type="match status" value="4"/>
</dbReference>
<dbReference type="Pfam" id="PF00575">
    <property type="entry name" value="S1"/>
    <property type="match status" value="4"/>
</dbReference>
<dbReference type="GO" id="GO:0022627">
    <property type="term" value="C:cytosolic small ribosomal subunit"/>
    <property type="evidence" value="ECO:0007669"/>
    <property type="project" value="TreeGrafter"/>
</dbReference>
<dbReference type="Gene3D" id="2.40.50.140">
    <property type="entry name" value="Nucleic acid-binding proteins"/>
    <property type="match status" value="4"/>
</dbReference>
<dbReference type="InterPro" id="IPR050437">
    <property type="entry name" value="Ribos_protein_bS1-like"/>
</dbReference>
<comment type="caution">
    <text evidence="5">The sequence shown here is derived from an EMBL/GenBank/DDBJ whole genome shotgun (WGS) entry which is preliminary data.</text>
</comment>
<feature type="domain" description="S1 motif" evidence="4">
    <location>
        <begin position="121"/>
        <end position="188"/>
    </location>
</feature>
<dbReference type="CDD" id="cd04465">
    <property type="entry name" value="S1_RPS1_repeat_ec2_hs2"/>
    <property type="match status" value="1"/>
</dbReference>
<evidence type="ECO:0000256" key="3">
    <source>
        <dbReference type="ARBA" id="ARBA00023274"/>
    </source>
</evidence>
<comment type="similarity">
    <text evidence="1">Belongs to the bacterial ribosomal protein bS1 family.</text>
</comment>
<keyword evidence="2" id="KW-0689">Ribosomal protein</keyword>
<dbReference type="EMBL" id="PFQN01000003">
    <property type="protein sequence ID" value="PJC77616.1"/>
    <property type="molecule type" value="Genomic_DNA"/>
</dbReference>
<feature type="domain" description="S1 motif" evidence="4">
    <location>
        <begin position="297"/>
        <end position="360"/>
    </location>
</feature>
<proteinExistence type="inferred from homology"/>
<dbReference type="PROSITE" id="PS50126">
    <property type="entry name" value="S1"/>
    <property type="match status" value="4"/>
</dbReference>
<dbReference type="PRINTS" id="PR00681">
    <property type="entry name" value="RIBOSOMALS1"/>
</dbReference>
<dbReference type="PANTHER" id="PTHR10724">
    <property type="entry name" value="30S RIBOSOMAL PROTEIN S1"/>
    <property type="match status" value="1"/>
</dbReference>
<dbReference type="AlphaFoldDB" id="A0A2M8GIC7"/>
<evidence type="ECO:0000313" key="6">
    <source>
        <dbReference type="Proteomes" id="UP000230384"/>
    </source>
</evidence>
<dbReference type="InterPro" id="IPR035104">
    <property type="entry name" value="Ribosomal_protein_S1-like"/>
</dbReference>
<accession>A0A2M8GIC7</accession>